<gene>
    <name evidence="6" type="ORF">GCM10008090_16030</name>
</gene>
<dbReference type="EMBL" id="BMXA01000002">
    <property type="protein sequence ID" value="GHA07090.1"/>
    <property type="molecule type" value="Genomic_DNA"/>
</dbReference>
<dbReference type="PANTHER" id="PTHR43212">
    <property type="entry name" value="QUERCETIN 2,3-DIOXYGENASE"/>
    <property type="match status" value="1"/>
</dbReference>
<feature type="domain" description="Pirin N-terminal" evidence="4">
    <location>
        <begin position="12"/>
        <end position="118"/>
    </location>
</feature>
<comment type="caution">
    <text evidence="6">The sequence shown here is derived from an EMBL/GenBank/DDBJ whole genome shotgun (WGS) entry which is preliminary data.</text>
</comment>
<evidence type="ECO:0000256" key="3">
    <source>
        <dbReference type="RuleBase" id="RU003457"/>
    </source>
</evidence>
<feature type="binding site" evidence="2">
    <location>
        <position position="103"/>
    </location>
    <ligand>
        <name>Fe cation</name>
        <dbReference type="ChEBI" id="CHEBI:24875"/>
    </ligand>
</feature>
<feature type="domain" description="Quercetin 2,3-dioxygenase C-terminal cupin" evidence="5">
    <location>
        <begin position="151"/>
        <end position="226"/>
    </location>
</feature>
<dbReference type="SUPFAM" id="SSF51182">
    <property type="entry name" value="RmlC-like cupins"/>
    <property type="match status" value="1"/>
</dbReference>
<sequence length="229" mass="25508">MITPIPYETLGHADHGWLNARHHFSFASYYDPKRMGFGALRVINDDIIQAGTGFGLHPHQNMEIITYVRQGAITHRDNQGNEGRTVAGDVQVMSAGTGIYHSEYNLESEDTQLYQIWIEPNKHGVQPRWDSHEFPKTYDSGLSLLVDGNGTAPLQIHQDAYVYAGTLQANQTIKQTIKHQAYLLVSKGKIELGEFELKQGDGAQVTHQKQISITATEDAEVLILDVPGN</sequence>
<dbReference type="AlphaFoldDB" id="A0A918RQX0"/>
<dbReference type="Pfam" id="PF02678">
    <property type="entry name" value="Pirin"/>
    <property type="match status" value="1"/>
</dbReference>
<keyword evidence="7" id="KW-1185">Reference proteome</keyword>
<dbReference type="InterPro" id="IPR014710">
    <property type="entry name" value="RmlC-like_jellyroll"/>
</dbReference>
<dbReference type="CDD" id="cd02910">
    <property type="entry name" value="cupin_Yhhw_N"/>
    <property type="match status" value="1"/>
</dbReference>
<dbReference type="InterPro" id="IPR003829">
    <property type="entry name" value="Pirin_N_dom"/>
</dbReference>
<evidence type="ECO:0000313" key="7">
    <source>
        <dbReference type="Proteomes" id="UP000614811"/>
    </source>
</evidence>
<comment type="similarity">
    <text evidence="1 3">Belongs to the pirin family.</text>
</comment>
<evidence type="ECO:0000259" key="4">
    <source>
        <dbReference type="Pfam" id="PF02678"/>
    </source>
</evidence>
<evidence type="ECO:0000256" key="1">
    <source>
        <dbReference type="ARBA" id="ARBA00008416"/>
    </source>
</evidence>
<evidence type="ECO:0000259" key="5">
    <source>
        <dbReference type="Pfam" id="PF17954"/>
    </source>
</evidence>
<dbReference type="InterPro" id="IPR041602">
    <property type="entry name" value="Quercetinase_C"/>
</dbReference>
<name>A0A918RQX0_9GAMM</name>
<evidence type="ECO:0000313" key="6">
    <source>
        <dbReference type="EMBL" id="GHA07090.1"/>
    </source>
</evidence>
<accession>A0A918RQX0</accession>
<comment type="cofactor">
    <cofactor evidence="2">
        <name>Fe cation</name>
        <dbReference type="ChEBI" id="CHEBI:24875"/>
    </cofactor>
    <text evidence="2">Binds 1 Fe cation per subunit.</text>
</comment>
<feature type="binding site" evidence="2">
    <location>
        <position position="57"/>
    </location>
    <ligand>
        <name>Fe cation</name>
        <dbReference type="ChEBI" id="CHEBI:24875"/>
    </ligand>
</feature>
<feature type="binding site" evidence="2">
    <location>
        <position position="59"/>
    </location>
    <ligand>
        <name>Fe cation</name>
        <dbReference type="ChEBI" id="CHEBI:24875"/>
    </ligand>
</feature>
<keyword evidence="2" id="KW-0408">Iron</keyword>
<dbReference type="InterPro" id="IPR011051">
    <property type="entry name" value="RmlC_Cupin_sf"/>
</dbReference>
<keyword evidence="2" id="KW-0479">Metal-binding</keyword>
<dbReference type="Pfam" id="PF17954">
    <property type="entry name" value="Pirin_C_2"/>
    <property type="match status" value="1"/>
</dbReference>
<feature type="binding site" evidence="2">
    <location>
        <position position="101"/>
    </location>
    <ligand>
        <name>Fe cation</name>
        <dbReference type="ChEBI" id="CHEBI:24875"/>
    </ligand>
</feature>
<dbReference type="InterPro" id="IPR012093">
    <property type="entry name" value="Pirin"/>
</dbReference>
<dbReference type="Proteomes" id="UP000614811">
    <property type="component" value="Unassembled WGS sequence"/>
</dbReference>
<organism evidence="6 7">
    <name type="scientific">Arenicella chitinivorans</name>
    <dbReference type="NCBI Taxonomy" id="1329800"/>
    <lineage>
        <taxon>Bacteria</taxon>
        <taxon>Pseudomonadati</taxon>
        <taxon>Pseudomonadota</taxon>
        <taxon>Gammaproteobacteria</taxon>
        <taxon>Arenicellales</taxon>
        <taxon>Arenicellaceae</taxon>
        <taxon>Arenicella</taxon>
    </lineage>
</organism>
<dbReference type="Gene3D" id="2.60.120.10">
    <property type="entry name" value="Jelly Rolls"/>
    <property type="match status" value="2"/>
</dbReference>
<protein>
    <submittedName>
        <fullName evidence="6">Quercetin 2,3-dioxygenase</fullName>
    </submittedName>
</protein>
<dbReference type="PANTHER" id="PTHR43212:SF3">
    <property type="entry name" value="QUERCETIN 2,3-DIOXYGENASE"/>
    <property type="match status" value="1"/>
</dbReference>
<dbReference type="GO" id="GO:0046872">
    <property type="term" value="F:metal ion binding"/>
    <property type="evidence" value="ECO:0007669"/>
    <property type="project" value="UniProtKB-KW"/>
</dbReference>
<dbReference type="PIRSF" id="PIRSF006232">
    <property type="entry name" value="Pirin"/>
    <property type="match status" value="1"/>
</dbReference>
<evidence type="ECO:0000256" key="2">
    <source>
        <dbReference type="PIRSR" id="PIRSR006232-1"/>
    </source>
</evidence>
<reference evidence="6" key="1">
    <citation type="journal article" date="2014" name="Int. J. Syst. Evol. Microbiol.">
        <title>Complete genome sequence of Corynebacterium casei LMG S-19264T (=DSM 44701T), isolated from a smear-ripened cheese.</title>
        <authorList>
            <consortium name="US DOE Joint Genome Institute (JGI-PGF)"/>
            <person name="Walter F."/>
            <person name="Albersmeier A."/>
            <person name="Kalinowski J."/>
            <person name="Ruckert C."/>
        </authorList>
    </citation>
    <scope>NUCLEOTIDE SEQUENCE</scope>
    <source>
        <strain evidence="6">KCTC 12711</strain>
    </source>
</reference>
<dbReference type="RefSeq" id="WP_189399649.1">
    <property type="nucleotide sequence ID" value="NZ_BMXA01000002.1"/>
</dbReference>
<reference evidence="6" key="2">
    <citation type="submission" date="2020-09" db="EMBL/GenBank/DDBJ databases">
        <authorList>
            <person name="Sun Q."/>
            <person name="Kim S."/>
        </authorList>
    </citation>
    <scope>NUCLEOTIDE SEQUENCE</scope>
    <source>
        <strain evidence="6">KCTC 12711</strain>
    </source>
</reference>
<proteinExistence type="inferred from homology"/>